<proteinExistence type="predicted"/>
<dbReference type="InterPro" id="IPR029016">
    <property type="entry name" value="GAF-like_dom_sf"/>
</dbReference>
<dbReference type="EMBL" id="JAAMCP010000008">
    <property type="protein sequence ID" value="NTF37876.1"/>
    <property type="molecule type" value="Genomic_DNA"/>
</dbReference>
<keyword evidence="4" id="KW-1185">Reference proteome</keyword>
<dbReference type="EMBL" id="CP049207">
    <property type="protein sequence ID" value="QTG01739.1"/>
    <property type="molecule type" value="Genomic_DNA"/>
</dbReference>
<evidence type="ECO:0000313" key="4">
    <source>
        <dbReference type="Proteomes" id="UP000822331"/>
    </source>
</evidence>
<accession>A0AAE7R5V7</accession>
<organism evidence="2 3">
    <name type="scientific">Agrobacterium rubi</name>
    <dbReference type="NCBI Taxonomy" id="28099"/>
    <lineage>
        <taxon>Bacteria</taxon>
        <taxon>Pseudomonadati</taxon>
        <taxon>Pseudomonadota</taxon>
        <taxon>Alphaproteobacteria</taxon>
        <taxon>Hyphomicrobiales</taxon>
        <taxon>Rhizobiaceae</taxon>
        <taxon>Rhizobium/Agrobacterium group</taxon>
        <taxon>Agrobacterium</taxon>
    </lineage>
</organism>
<dbReference type="Proteomes" id="UP000822331">
    <property type="component" value="Unassembled WGS sequence"/>
</dbReference>
<dbReference type="Proteomes" id="UP000663912">
    <property type="component" value="Chromosome 2"/>
</dbReference>
<reference evidence="1 4" key="1">
    <citation type="journal article" date="2020" name="Science">
        <title>Unexpected conservation and global transmission of agrobacterial virulence plasmids.</title>
        <authorList>
            <person name="Weisberg A.J."/>
            <person name="Davis E.W. 2nd"/>
            <person name="Tabima J."/>
            <person name="Belcher M.S."/>
            <person name="Miller M."/>
            <person name="Kuo C.H."/>
            <person name="Loper J.E."/>
            <person name="Grunwald N.J."/>
            <person name="Putnam M.L."/>
            <person name="Chang J.H."/>
        </authorList>
    </citation>
    <scope>NUCLEOTIDE SEQUENCE [LARGE SCALE GENOMIC DNA]</scope>
    <source>
        <strain evidence="1 4">A19/93</strain>
    </source>
</reference>
<evidence type="ECO:0000313" key="3">
    <source>
        <dbReference type="Proteomes" id="UP000663912"/>
    </source>
</evidence>
<gene>
    <name evidence="1" type="ORF">G6L72_14300</name>
    <name evidence="2" type="ORF">G6M88_14720</name>
</gene>
<protein>
    <submittedName>
        <fullName evidence="2">GAF domain-containing protein</fullName>
    </submittedName>
</protein>
<dbReference type="SUPFAM" id="SSF55781">
    <property type="entry name" value="GAF domain-like"/>
    <property type="match status" value="1"/>
</dbReference>
<dbReference type="KEGG" id="arui:G6M88_14720"/>
<dbReference type="RefSeq" id="WP_065698516.1">
    <property type="nucleotide sequence ID" value="NZ_CP049207.1"/>
</dbReference>
<sequence length="217" mass="23689">MVPAASPLYNFGLLGRNSKALKGSAMAELEHSLDSAIGQNIDVALQRLRNFENPTLDLMPVLDIAIRLTGAEMGTIQRFDETADCLYLVASRGFSREAVSFFGIVRRDTNTTCAAAFTRRMRVFVENVSTSYLFVGTSELDMLTANGVAAAQSTPLISRNGQFLGVISTHFQKTQIERAFDHVPLDHLAAQIANSLEHLSGLLLNSISTEDQLGKPR</sequence>
<dbReference type="Gene3D" id="3.30.450.40">
    <property type="match status" value="1"/>
</dbReference>
<dbReference type="AlphaFoldDB" id="A0AAE7R5V7"/>
<evidence type="ECO:0000313" key="2">
    <source>
        <dbReference type="EMBL" id="QTG01739.1"/>
    </source>
</evidence>
<evidence type="ECO:0000313" key="1">
    <source>
        <dbReference type="EMBL" id="NTF37876.1"/>
    </source>
</evidence>
<name>A0AAE7R5V7_9HYPH</name>
<reference evidence="2" key="2">
    <citation type="submission" date="2020-02" db="EMBL/GenBank/DDBJ databases">
        <title>Unexpected conservation and global transmission of agrobacterial virulence plasmids.</title>
        <authorList>
            <person name="Weisberg A.J."/>
            <person name="Davis E.W. II"/>
            <person name="Tabima J.R."/>
            <person name="Belcher M.S."/>
            <person name="Miller M."/>
            <person name="Kuo C.-H."/>
            <person name="Loper J.E."/>
            <person name="Grunwald N.J."/>
            <person name="Putnam M.L."/>
            <person name="Chang J.H."/>
        </authorList>
    </citation>
    <scope>NUCLEOTIDE SEQUENCE</scope>
    <source>
        <strain evidence="2">W2/73</strain>
    </source>
</reference>